<evidence type="ECO:0000313" key="4">
    <source>
        <dbReference type="Proteomes" id="UP001152797"/>
    </source>
</evidence>
<feature type="non-terminal residue" evidence="2">
    <location>
        <position position="1"/>
    </location>
</feature>
<evidence type="ECO:0000313" key="3">
    <source>
        <dbReference type="EMBL" id="CAL1172221.1"/>
    </source>
</evidence>
<feature type="compositionally biased region" description="Low complexity" evidence="1">
    <location>
        <begin position="51"/>
        <end position="68"/>
    </location>
</feature>
<feature type="region of interest" description="Disordered" evidence="1">
    <location>
        <begin position="93"/>
        <end position="124"/>
    </location>
</feature>
<dbReference type="AlphaFoldDB" id="A0A9P1M1H6"/>
<keyword evidence="4" id="KW-1185">Reference proteome</keyword>
<name>A0A9P1M1H6_9DINO</name>
<feature type="region of interest" description="Disordered" evidence="1">
    <location>
        <begin position="24"/>
        <end position="80"/>
    </location>
</feature>
<dbReference type="EMBL" id="CAMXCT030006717">
    <property type="protein sequence ID" value="CAL4806158.1"/>
    <property type="molecule type" value="Genomic_DNA"/>
</dbReference>
<sequence>DPALQGFWDILDFAWGDPQQYPDVAVIDSGSTDSLDAHVGRGGDGGDDPSDGAAPAVPASDPASGAPSNDVETVEPEPAREYLIPFVPDYMVTDSQPVSVNPTDSEAETTPLKPPAPSKTDPYAYEVPAASTGASGSMDAAVKDAQQQLLLAQIRLAR</sequence>
<protein>
    <submittedName>
        <fullName evidence="2">Uncharacterized protein</fullName>
    </submittedName>
</protein>
<reference evidence="3" key="2">
    <citation type="submission" date="2024-04" db="EMBL/GenBank/DDBJ databases">
        <authorList>
            <person name="Chen Y."/>
            <person name="Shah S."/>
            <person name="Dougan E. K."/>
            <person name="Thang M."/>
            <person name="Chan C."/>
        </authorList>
    </citation>
    <scope>NUCLEOTIDE SEQUENCE [LARGE SCALE GENOMIC DNA]</scope>
</reference>
<evidence type="ECO:0000256" key="1">
    <source>
        <dbReference type="SAM" id="MobiDB-lite"/>
    </source>
</evidence>
<dbReference type="EMBL" id="CAMXCT020006717">
    <property type="protein sequence ID" value="CAL1172221.1"/>
    <property type="molecule type" value="Genomic_DNA"/>
</dbReference>
<evidence type="ECO:0000313" key="2">
    <source>
        <dbReference type="EMBL" id="CAI4018846.1"/>
    </source>
</evidence>
<dbReference type="EMBL" id="CAMXCT010006717">
    <property type="protein sequence ID" value="CAI4018846.1"/>
    <property type="molecule type" value="Genomic_DNA"/>
</dbReference>
<comment type="caution">
    <text evidence="2">The sequence shown here is derived from an EMBL/GenBank/DDBJ whole genome shotgun (WGS) entry which is preliminary data.</text>
</comment>
<accession>A0A9P1M1H6</accession>
<proteinExistence type="predicted"/>
<gene>
    <name evidence="2" type="ORF">C1SCF055_LOCUS43381</name>
</gene>
<organism evidence="2">
    <name type="scientific">Cladocopium goreaui</name>
    <dbReference type="NCBI Taxonomy" id="2562237"/>
    <lineage>
        <taxon>Eukaryota</taxon>
        <taxon>Sar</taxon>
        <taxon>Alveolata</taxon>
        <taxon>Dinophyceae</taxon>
        <taxon>Suessiales</taxon>
        <taxon>Symbiodiniaceae</taxon>
        <taxon>Cladocopium</taxon>
    </lineage>
</organism>
<reference evidence="2" key="1">
    <citation type="submission" date="2022-10" db="EMBL/GenBank/DDBJ databases">
        <authorList>
            <person name="Chen Y."/>
            <person name="Dougan E. K."/>
            <person name="Chan C."/>
            <person name="Rhodes N."/>
            <person name="Thang M."/>
        </authorList>
    </citation>
    <scope>NUCLEOTIDE SEQUENCE</scope>
</reference>
<feature type="compositionally biased region" description="Polar residues" evidence="1">
    <location>
        <begin position="93"/>
        <end position="104"/>
    </location>
</feature>
<dbReference type="Proteomes" id="UP001152797">
    <property type="component" value="Unassembled WGS sequence"/>
</dbReference>